<dbReference type="GO" id="GO:0006508">
    <property type="term" value="P:proteolysis"/>
    <property type="evidence" value="ECO:0007669"/>
    <property type="project" value="UniProtKB-KW"/>
</dbReference>
<sequence length="164" mass="19731">MKRLITLILFLSPMMLFGQAKLEMLMQERQSLHQQWQQSESKKSGIFGNRTKKDMIETNNWMERIIRKDNQIMDELKMLSEIQKTEITYEKNDYKYIASKQEREIASLKRALEDKDSNIQTGKSGKRTYEWTTFIFFLSTITLGILYWKQVLSKKTFPHWFSRK</sequence>
<keyword evidence="2" id="KW-0645">Protease</keyword>
<organism evidence="2 3">
    <name type="scientific">Belliella filtrata</name>
    <dbReference type="NCBI Taxonomy" id="2923435"/>
    <lineage>
        <taxon>Bacteria</taxon>
        <taxon>Pseudomonadati</taxon>
        <taxon>Bacteroidota</taxon>
        <taxon>Cytophagia</taxon>
        <taxon>Cytophagales</taxon>
        <taxon>Cyclobacteriaceae</taxon>
        <taxon>Belliella</taxon>
    </lineage>
</organism>
<keyword evidence="2" id="KW-0378">Hydrolase</keyword>
<keyword evidence="1" id="KW-1133">Transmembrane helix</keyword>
<accession>A0ABS9V4U8</accession>
<keyword evidence="1" id="KW-0812">Transmembrane</keyword>
<dbReference type="EMBL" id="JAKZGP010000077">
    <property type="protein sequence ID" value="MCH7411446.1"/>
    <property type="molecule type" value="Genomic_DNA"/>
</dbReference>
<keyword evidence="1" id="KW-0472">Membrane</keyword>
<dbReference type="GO" id="GO:0008233">
    <property type="term" value="F:peptidase activity"/>
    <property type="evidence" value="ECO:0007669"/>
    <property type="project" value="UniProtKB-KW"/>
</dbReference>
<dbReference type="Proteomes" id="UP001165489">
    <property type="component" value="Unassembled WGS sequence"/>
</dbReference>
<name>A0ABS9V4U8_9BACT</name>
<proteinExistence type="predicted"/>
<evidence type="ECO:0000313" key="3">
    <source>
        <dbReference type="Proteomes" id="UP001165489"/>
    </source>
</evidence>
<gene>
    <name evidence="2" type="ORF">MM239_18800</name>
</gene>
<keyword evidence="3" id="KW-1185">Reference proteome</keyword>
<feature type="transmembrane region" description="Helical" evidence="1">
    <location>
        <begin position="131"/>
        <end position="148"/>
    </location>
</feature>
<protein>
    <submittedName>
        <fullName evidence="2">Clp protease ClpB</fullName>
    </submittedName>
</protein>
<reference evidence="2" key="1">
    <citation type="submission" date="2022-03" db="EMBL/GenBank/DDBJ databases">
        <title>De novo assembled genomes of Belliella spp. (Cyclobacteriaceae) strains.</title>
        <authorList>
            <person name="Szabo A."/>
            <person name="Korponai K."/>
            <person name="Felfoldi T."/>
        </authorList>
    </citation>
    <scope>NUCLEOTIDE SEQUENCE</scope>
    <source>
        <strain evidence="2">DSM 111904</strain>
    </source>
</reference>
<dbReference type="RefSeq" id="WP_241349858.1">
    <property type="nucleotide sequence ID" value="NZ_JAKZGP010000077.1"/>
</dbReference>
<comment type="caution">
    <text evidence="2">The sequence shown here is derived from an EMBL/GenBank/DDBJ whole genome shotgun (WGS) entry which is preliminary data.</text>
</comment>
<evidence type="ECO:0000313" key="2">
    <source>
        <dbReference type="EMBL" id="MCH7411446.1"/>
    </source>
</evidence>
<evidence type="ECO:0000256" key="1">
    <source>
        <dbReference type="SAM" id="Phobius"/>
    </source>
</evidence>